<evidence type="ECO:0008006" key="4">
    <source>
        <dbReference type="Google" id="ProtNLM"/>
    </source>
</evidence>
<dbReference type="Proteomes" id="UP000217334">
    <property type="component" value="Chromosome"/>
</dbReference>
<dbReference type="AlphaFoldDB" id="A0A250F8M3"/>
<keyword evidence="1" id="KW-0472">Membrane</keyword>
<feature type="transmembrane region" description="Helical" evidence="1">
    <location>
        <begin position="152"/>
        <end position="169"/>
    </location>
</feature>
<evidence type="ECO:0000313" key="3">
    <source>
        <dbReference type="Proteomes" id="UP000217334"/>
    </source>
</evidence>
<protein>
    <recommendedName>
        <fullName evidence="4">Lipoprotein</fullName>
    </recommendedName>
</protein>
<keyword evidence="1" id="KW-1133">Transmembrane helix</keyword>
<name>A0A250F8M3_CAPSP</name>
<gene>
    <name evidence="2" type="ORF">CGC59_11905</name>
</gene>
<sequence>MRKLTLLLLAFLALVGCRTRKVTTTEQKQIQKEHFIHYKDSSQLFAYEGRKTDLSHQSDQSFELELESLTDSVGKPRELIYTRIRDGDNEVIRVLNGKVKLRVTSTHSKSLQQADSTLYNNSYTRTKAEVQKHAYTQVKQVSKQLKSSPVRHTLWLLLLAVLVFILWKYKPFRWKI</sequence>
<keyword evidence="1" id="KW-0812">Transmembrane</keyword>
<organism evidence="2 3">
    <name type="scientific">Capnocytophaga sputigena</name>
    <dbReference type="NCBI Taxonomy" id="1019"/>
    <lineage>
        <taxon>Bacteria</taxon>
        <taxon>Pseudomonadati</taxon>
        <taxon>Bacteroidota</taxon>
        <taxon>Flavobacteriia</taxon>
        <taxon>Flavobacteriales</taxon>
        <taxon>Flavobacteriaceae</taxon>
        <taxon>Capnocytophaga</taxon>
    </lineage>
</organism>
<evidence type="ECO:0000256" key="1">
    <source>
        <dbReference type="SAM" id="Phobius"/>
    </source>
</evidence>
<dbReference type="RefSeq" id="WP_095902085.1">
    <property type="nucleotide sequence ID" value="NZ_CP022383.1"/>
</dbReference>
<reference evidence="3" key="1">
    <citation type="submission" date="2017-06" db="EMBL/GenBank/DDBJ databases">
        <title>Capnocytophaga spp. assemblies.</title>
        <authorList>
            <person name="Gulvik C.A."/>
        </authorList>
    </citation>
    <scope>NUCLEOTIDE SEQUENCE [LARGE SCALE GENOMIC DNA]</scope>
    <source>
        <strain evidence="3">H4486</strain>
    </source>
</reference>
<dbReference type="EMBL" id="CP022383">
    <property type="protein sequence ID" value="ATA80336.1"/>
    <property type="molecule type" value="Genomic_DNA"/>
</dbReference>
<proteinExistence type="predicted"/>
<accession>A0A250F8M3</accession>
<evidence type="ECO:0000313" key="2">
    <source>
        <dbReference type="EMBL" id="ATA80336.1"/>
    </source>
</evidence>
<dbReference type="PROSITE" id="PS51257">
    <property type="entry name" value="PROKAR_LIPOPROTEIN"/>
    <property type="match status" value="1"/>
</dbReference>